<gene>
    <name evidence="2" type="ORF">PMAYCL1PPCAC_27174</name>
</gene>
<accession>A0AAN5D7B9</accession>
<feature type="non-terminal residue" evidence="2">
    <location>
        <position position="255"/>
    </location>
</feature>
<evidence type="ECO:0000313" key="2">
    <source>
        <dbReference type="EMBL" id="GMR56979.1"/>
    </source>
</evidence>
<feature type="compositionally biased region" description="Polar residues" evidence="1">
    <location>
        <begin position="36"/>
        <end position="72"/>
    </location>
</feature>
<protein>
    <submittedName>
        <fullName evidence="2">Uncharacterized protein</fullName>
    </submittedName>
</protein>
<comment type="caution">
    <text evidence="2">The sequence shown here is derived from an EMBL/GenBank/DDBJ whole genome shotgun (WGS) entry which is preliminary data.</text>
</comment>
<reference evidence="3" key="1">
    <citation type="submission" date="2022-10" db="EMBL/GenBank/DDBJ databases">
        <title>Genome assembly of Pristionchus species.</title>
        <authorList>
            <person name="Yoshida K."/>
            <person name="Sommer R.J."/>
        </authorList>
    </citation>
    <scope>NUCLEOTIDE SEQUENCE [LARGE SCALE GENOMIC DNA]</scope>
    <source>
        <strain evidence="3">RS5460</strain>
    </source>
</reference>
<dbReference type="AlphaFoldDB" id="A0AAN5D7B9"/>
<dbReference type="Proteomes" id="UP001328107">
    <property type="component" value="Unassembled WGS sequence"/>
</dbReference>
<name>A0AAN5D7B9_9BILA</name>
<keyword evidence="3" id="KW-1185">Reference proteome</keyword>
<dbReference type="EMBL" id="BTRK01000006">
    <property type="protein sequence ID" value="GMR56979.1"/>
    <property type="molecule type" value="Genomic_DNA"/>
</dbReference>
<feature type="region of interest" description="Disordered" evidence="1">
    <location>
        <begin position="1"/>
        <end position="72"/>
    </location>
</feature>
<proteinExistence type="predicted"/>
<feature type="compositionally biased region" description="Low complexity" evidence="1">
    <location>
        <begin position="1"/>
        <end position="11"/>
    </location>
</feature>
<feature type="non-terminal residue" evidence="2">
    <location>
        <position position="1"/>
    </location>
</feature>
<organism evidence="2 3">
    <name type="scientific">Pristionchus mayeri</name>
    <dbReference type="NCBI Taxonomy" id="1317129"/>
    <lineage>
        <taxon>Eukaryota</taxon>
        <taxon>Metazoa</taxon>
        <taxon>Ecdysozoa</taxon>
        <taxon>Nematoda</taxon>
        <taxon>Chromadorea</taxon>
        <taxon>Rhabditida</taxon>
        <taxon>Rhabditina</taxon>
        <taxon>Diplogasteromorpha</taxon>
        <taxon>Diplogasteroidea</taxon>
        <taxon>Neodiplogasteridae</taxon>
        <taxon>Pristionchus</taxon>
    </lineage>
</organism>
<feature type="compositionally biased region" description="Basic and acidic residues" evidence="1">
    <location>
        <begin position="18"/>
        <end position="34"/>
    </location>
</feature>
<evidence type="ECO:0000313" key="3">
    <source>
        <dbReference type="Proteomes" id="UP001328107"/>
    </source>
</evidence>
<sequence length="255" mass="28159">SNQNMQSSNSSELLPEQKQLEKADHSTHEVHPTEFLDTQSINESHPTGETLAPSLSSPIPSNGDSGETDSQASAHLRVDTYEPRDLNAIEIGNPSDHTETPSLSMVESLGSAALNEECTGLNNPSKVSENDEVKEFTQKENNRPDLYLVTLKKTKDGLKVEILFPENRPFPDFSNLDERRYKQSMKCNSPTLEVKLNGPEDPILEQLSVLLTSSIKYVMIGSYGSSISSSNLPLCAKMLNSSIFSQLHFFGPIFD</sequence>
<evidence type="ECO:0000256" key="1">
    <source>
        <dbReference type="SAM" id="MobiDB-lite"/>
    </source>
</evidence>